<comment type="caution">
    <text evidence="2">The sequence shown here is derived from an EMBL/GenBank/DDBJ whole genome shotgun (WGS) entry which is preliminary data.</text>
</comment>
<dbReference type="EMBL" id="JAUDFV010000064">
    <property type="protein sequence ID" value="KAL2735210.1"/>
    <property type="molecule type" value="Genomic_DNA"/>
</dbReference>
<organism evidence="2 3">
    <name type="scientific">Vespula squamosa</name>
    <name type="common">Southern yellow jacket</name>
    <name type="synonym">Wasp</name>
    <dbReference type="NCBI Taxonomy" id="30214"/>
    <lineage>
        <taxon>Eukaryota</taxon>
        <taxon>Metazoa</taxon>
        <taxon>Ecdysozoa</taxon>
        <taxon>Arthropoda</taxon>
        <taxon>Hexapoda</taxon>
        <taxon>Insecta</taxon>
        <taxon>Pterygota</taxon>
        <taxon>Neoptera</taxon>
        <taxon>Endopterygota</taxon>
        <taxon>Hymenoptera</taxon>
        <taxon>Apocrita</taxon>
        <taxon>Aculeata</taxon>
        <taxon>Vespoidea</taxon>
        <taxon>Vespidae</taxon>
        <taxon>Vespinae</taxon>
        <taxon>Vespula</taxon>
    </lineage>
</organism>
<sequence length="80" mass="9148">MTNPLLASVKQSVNKELGSFSALTRRTFHFRKLSLDRSLENIVYVTNVCMYVCMYVSMYKSGSDTNSQEQPLSTKELIDM</sequence>
<protein>
    <submittedName>
        <fullName evidence="2">Uncharacterized protein</fullName>
    </submittedName>
</protein>
<dbReference type="Proteomes" id="UP001607302">
    <property type="component" value="Unassembled WGS sequence"/>
</dbReference>
<accession>A0ABD2BRA3</accession>
<keyword evidence="3" id="KW-1185">Reference proteome</keyword>
<feature type="non-terminal residue" evidence="2">
    <location>
        <position position="80"/>
    </location>
</feature>
<proteinExistence type="predicted"/>
<feature type="compositionally biased region" description="Polar residues" evidence="1">
    <location>
        <begin position="61"/>
        <end position="73"/>
    </location>
</feature>
<dbReference type="AlphaFoldDB" id="A0ABD2BRA3"/>
<feature type="region of interest" description="Disordered" evidence="1">
    <location>
        <begin position="61"/>
        <end position="80"/>
    </location>
</feature>
<name>A0ABD2BRA3_VESSQ</name>
<gene>
    <name evidence="2" type="ORF">V1478_002850</name>
</gene>
<evidence type="ECO:0000313" key="2">
    <source>
        <dbReference type="EMBL" id="KAL2735210.1"/>
    </source>
</evidence>
<evidence type="ECO:0000313" key="3">
    <source>
        <dbReference type="Proteomes" id="UP001607302"/>
    </source>
</evidence>
<evidence type="ECO:0000256" key="1">
    <source>
        <dbReference type="SAM" id="MobiDB-lite"/>
    </source>
</evidence>
<reference evidence="2 3" key="1">
    <citation type="journal article" date="2024" name="Ann. Entomol. Soc. Am.">
        <title>Genomic analyses of the southern and eastern yellowjacket wasps (Hymenoptera: Vespidae) reveal evolutionary signatures of social life.</title>
        <authorList>
            <person name="Catto M.A."/>
            <person name="Caine P.B."/>
            <person name="Orr S.E."/>
            <person name="Hunt B.G."/>
            <person name="Goodisman M.A.D."/>
        </authorList>
    </citation>
    <scope>NUCLEOTIDE SEQUENCE [LARGE SCALE GENOMIC DNA]</scope>
    <source>
        <strain evidence="2">233</strain>
        <tissue evidence="2">Head and thorax</tissue>
    </source>
</reference>